<dbReference type="GO" id="GO:0005739">
    <property type="term" value="C:mitochondrion"/>
    <property type="evidence" value="ECO:0007669"/>
    <property type="project" value="UniProtKB-SubCell"/>
</dbReference>
<dbReference type="GO" id="GO:0032259">
    <property type="term" value="P:methylation"/>
    <property type="evidence" value="ECO:0007669"/>
    <property type="project" value="UniProtKB-KW"/>
</dbReference>
<evidence type="ECO:0000313" key="5">
    <source>
        <dbReference type="EMBL" id="SVB20222.1"/>
    </source>
</evidence>
<evidence type="ECO:0000256" key="3">
    <source>
        <dbReference type="ARBA" id="ARBA00022679"/>
    </source>
</evidence>
<accession>A0A382C380</accession>
<protein>
    <recommendedName>
        <fullName evidence="6">Class I SAM-dependent methyltransferase</fullName>
    </recommendedName>
</protein>
<dbReference type="InterPro" id="IPR003788">
    <property type="entry name" value="NDUFAF7"/>
</dbReference>
<dbReference type="PANTHER" id="PTHR12049">
    <property type="entry name" value="PROTEIN ARGININE METHYLTRANSFERASE NDUFAF7, MITOCHONDRIAL"/>
    <property type="match status" value="1"/>
</dbReference>
<comment type="subcellular location">
    <subcellularLocation>
        <location evidence="1">Mitochondrion</location>
    </subcellularLocation>
</comment>
<organism evidence="5">
    <name type="scientific">marine metagenome</name>
    <dbReference type="NCBI Taxonomy" id="408172"/>
    <lineage>
        <taxon>unclassified sequences</taxon>
        <taxon>metagenomes</taxon>
        <taxon>ecological metagenomes</taxon>
    </lineage>
</organism>
<evidence type="ECO:0000256" key="1">
    <source>
        <dbReference type="ARBA" id="ARBA00004173"/>
    </source>
</evidence>
<evidence type="ECO:0000256" key="4">
    <source>
        <dbReference type="ARBA" id="ARBA00023128"/>
    </source>
</evidence>
<dbReference type="EMBL" id="UINC01032485">
    <property type="protein sequence ID" value="SVB20222.1"/>
    <property type="molecule type" value="Genomic_DNA"/>
</dbReference>
<reference evidence="5" key="1">
    <citation type="submission" date="2018-05" db="EMBL/GenBank/DDBJ databases">
        <authorList>
            <person name="Lanie J.A."/>
            <person name="Ng W.-L."/>
            <person name="Kazmierczak K.M."/>
            <person name="Andrzejewski T.M."/>
            <person name="Davidsen T.M."/>
            <person name="Wayne K.J."/>
            <person name="Tettelin H."/>
            <person name="Glass J.I."/>
            <person name="Rusch D."/>
            <person name="Podicherti R."/>
            <person name="Tsui H.-C.T."/>
            <person name="Winkler M.E."/>
        </authorList>
    </citation>
    <scope>NUCLEOTIDE SEQUENCE</scope>
</reference>
<dbReference type="InterPro" id="IPR029063">
    <property type="entry name" value="SAM-dependent_MTases_sf"/>
</dbReference>
<keyword evidence="4" id="KW-0496">Mitochondrion</keyword>
<proteinExistence type="predicted"/>
<keyword evidence="3" id="KW-0808">Transferase</keyword>
<dbReference type="GO" id="GO:0035243">
    <property type="term" value="F:protein-arginine omega-N symmetric methyltransferase activity"/>
    <property type="evidence" value="ECO:0007669"/>
    <property type="project" value="TreeGrafter"/>
</dbReference>
<dbReference type="AlphaFoldDB" id="A0A382C380"/>
<sequence>MITDFPQPTNEALGFSRALDKRIREEVDNAGGWIGFERYMELALYEPGLGYYSGGSTKFGPAGDFVTAPELSGLFGSALADQVAPLLSQLKKPLILELGAGTGTLAADI</sequence>
<dbReference type="InterPro" id="IPR038375">
    <property type="entry name" value="NDUFAF7_sf"/>
</dbReference>
<dbReference type="PANTHER" id="PTHR12049:SF7">
    <property type="entry name" value="PROTEIN ARGININE METHYLTRANSFERASE NDUFAF7, MITOCHONDRIAL"/>
    <property type="match status" value="1"/>
</dbReference>
<feature type="non-terminal residue" evidence="5">
    <location>
        <position position="109"/>
    </location>
</feature>
<keyword evidence="2" id="KW-0489">Methyltransferase</keyword>
<name>A0A382C380_9ZZZZ</name>
<dbReference type="Gene3D" id="3.40.50.12710">
    <property type="match status" value="1"/>
</dbReference>
<evidence type="ECO:0000256" key="2">
    <source>
        <dbReference type="ARBA" id="ARBA00022603"/>
    </source>
</evidence>
<evidence type="ECO:0008006" key="6">
    <source>
        <dbReference type="Google" id="ProtNLM"/>
    </source>
</evidence>
<dbReference type="SUPFAM" id="SSF53335">
    <property type="entry name" value="S-adenosyl-L-methionine-dependent methyltransferases"/>
    <property type="match status" value="1"/>
</dbReference>
<gene>
    <name evidence="5" type="ORF">METZ01_LOCUS173076</name>
</gene>